<dbReference type="AlphaFoldDB" id="A0A6J6PR20"/>
<dbReference type="InterPro" id="IPR036291">
    <property type="entry name" value="NAD(P)-bd_dom_sf"/>
</dbReference>
<evidence type="ECO:0000256" key="1">
    <source>
        <dbReference type="ARBA" id="ARBA00023002"/>
    </source>
</evidence>
<evidence type="ECO:0000259" key="3">
    <source>
        <dbReference type="Pfam" id="PF02826"/>
    </source>
</evidence>
<sequence length="214" mass="22749">MILGLSRDVPAWMRAQQDHQWAPHVGEEVEGTNLAVIGMGPIGEETARLGIALGMNVVGCRRTVTGNEPCETRTFEALGELLAWADYVVLALPLTHDTRGLIGAEQLALMKSTARFINVGRGDLVNEPALIDALQQGRLAGAGLDVFATEPLGAESPLWDMPNVIITPHNSGATALANHRGAQIFIDNIARFTSGAEMRNEVAAHQVGAGTIGR</sequence>
<dbReference type="PANTHER" id="PTHR43333">
    <property type="entry name" value="2-HACID_DH_C DOMAIN-CONTAINING PROTEIN"/>
    <property type="match status" value="1"/>
</dbReference>
<dbReference type="GO" id="GO:0016491">
    <property type="term" value="F:oxidoreductase activity"/>
    <property type="evidence" value="ECO:0007669"/>
    <property type="project" value="UniProtKB-KW"/>
</dbReference>
<dbReference type="GO" id="GO:0051287">
    <property type="term" value="F:NAD binding"/>
    <property type="evidence" value="ECO:0007669"/>
    <property type="project" value="InterPro"/>
</dbReference>
<dbReference type="Pfam" id="PF02826">
    <property type="entry name" value="2-Hacid_dh_C"/>
    <property type="match status" value="1"/>
</dbReference>
<evidence type="ECO:0000256" key="2">
    <source>
        <dbReference type="ARBA" id="ARBA00023027"/>
    </source>
</evidence>
<keyword evidence="1" id="KW-0560">Oxidoreductase</keyword>
<dbReference type="SUPFAM" id="SSF51735">
    <property type="entry name" value="NAD(P)-binding Rossmann-fold domains"/>
    <property type="match status" value="1"/>
</dbReference>
<keyword evidence="2" id="KW-0520">NAD</keyword>
<accession>A0A6J6PR20</accession>
<feature type="domain" description="D-isomer specific 2-hydroxyacid dehydrogenase NAD-binding" evidence="3">
    <location>
        <begin position="1"/>
        <end position="170"/>
    </location>
</feature>
<dbReference type="PANTHER" id="PTHR43333:SF1">
    <property type="entry name" value="D-ISOMER SPECIFIC 2-HYDROXYACID DEHYDROGENASE NAD-BINDING DOMAIN-CONTAINING PROTEIN"/>
    <property type="match status" value="1"/>
</dbReference>
<name>A0A6J6PR20_9ZZZZ</name>
<dbReference type="InterPro" id="IPR029753">
    <property type="entry name" value="D-isomer_DH_CS"/>
</dbReference>
<dbReference type="InterPro" id="IPR006140">
    <property type="entry name" value="D-isomer_DH_NAD-bd"/>
</dbReference>
<dbReference type="CDD" id="cd05300">
    <property type="entry name" value="2-Hacid_dh_1"/>
    <property type="match status" value="1"/>
</dbReference>
<dbReference type="PROSITE" id="PS00671">
    <property type="entry name" value="D_2_HYDROXYACID_DH_3"/>
    <property type="match status" value="1"/>
</dbReference>
<protein>
    <submittedName>
        <fullName evidence="4">Unannotated protein</fullName>
    </submittedName>
</protein>
<gene>
    <name evidence="4" type="ORF">UFOPK2366_01183</name>
</gene>
<proteinExistence type="predicted"/>
<reference evidence="4" key="1">
    <citation type="submission" date="2020-05" db="EMBL/GenBank/DDBJ databases">
        <authorList>
            <person name="Chiriac C."/>
            <person name="Salcher M."/>
            <person name="Ghai R."/>
            <person name="Kavagutti S V."/>
        </authorList>
    </citation>
    <scope>NUCLEOTIDE SEQUENCE</scope>
</reference>
<evidence type="ECO:0000313" key="4">
    <source>
        <dbReference type="EMBL" id="CAB4699275.1"/>
    </source>
</evidence>
<dbReference type="Gene3D" id="3.40.50.720">
    <property type="entry name" value="NAD(P)-binding Rossmann-like Domain"/>
    <property type="match status" value="2"/>
</dbReference>
<organism evidence="4">
    <name type="scientific">freshwater metagenome</name>
    <dbReference type="NCBI Taxonomy" id="449393"/>
    <lineage>
        <taxon>unclassified sequences</taxon>
        <taxon>metagenomes</taxon>
        <taxon>ecological metagenomes</taxon>
    </lineage>
</organism>
<dbReference type="EMBL" id="CAEZXM010000220">
    <property type="protein sequence ID" value="CAB4699275.1"/>
    <property type="molecule type" value="Genomic_DNA"/>
</dbReference>